<feature type="region of interest" description="Disordered" evidence="1">
    <location>
        <begin position="1"/>
        <end position="31"/>
    </location>
</feature>
<organism evidence="2 3">
    <name type="scientific">Stereocaulon virgatum</name>
    <dbReference type="NCBI Taxonomy" id="373712"/>
    <lineage>
        <taxon>Eukaryota</taxon>
        <taxon>Fungi</taxon>
        <taxon>Dikarya</taxon>
        <taxon>Ascomycota</taxon>
        <taxon>Pezizomycotina</taxon>
        <taxon>Lecanoromycetes</taxon>
        <taxon>OSLEUM clade</taxon>
        <taxon>Lecanoromycetidae</taxon>
        <taxon>Lecanorales</taxon>
        <taxon>Lecanorineae</taxon>
        <taxon>Stereocaulaceae</taxon>
        <taxon>Stereocaulon</taxon>
    </lineage>
</organism>
<sequence length="139" mass="15841">MSTTNPTSHPTRGTSSSSPPDAPAPKQTRKKTCIKGNQHYESEIQSLHCILASLSVDPEPKLKNAKTDFKKQDYHLRSWARQRRAKLVERLRELESGWIEAESVEEREDVGSEKERCDRAYAEYLARKAKMEAQGRVGK</sequence>
<keyword evidence="3" id="KW-1185">Reference proteome</keyword>
<proteinExistence type="predicted"/>
<gene>
    <name evidence="2" type="ORF">N7G274_010360</name>
</gene>
<dbReference type="Proteomes" id="UP001590950">
    <property type="component" value="Unassembled WGS sequence"/>
</dbReference>
<feature type="compositionally biased region" description="Polar residues" evidence="1">
    <location>
        <begin position="1"/>
        <end position="14"/>
    </location>
</feature>
<name>A0ABR3ZTT0_9LECA</name>
<protein>
    <submittedName>
        <fullName evidence="2">Uncharacterized protein</fullName>
    </submittedName>
</protein>
<accession>A0ABR3ZTT0</accession>
<evidence type="ECO:0000313" key="2">
    <source>
        <dbReference type="EMBL" id="KAL2036935.1"/>
    </source>
</evidence>
<evidence type="ECO:0000256" key="1">
    <source>
        <dbReference type="SAM" id="MobiDB-lite"/>
    </source>
</evidence>
<evidence type="ECO:0000313" key="3">
    <source>
        <dbReference type="Proteomes" id="UP001590950"/>
    </source>
</evidence>
<comment type="caution">
    <text evidence="2">The sequence shown here is derived from an EMBL/GenBank/DDBJ whole genome shotgun (WGS) entry which is preliminary data.</text>
</comment>
<reference evidence="2 3" key="1">
    <citation type="submission" date="2024-09" db="EMBL/GenBank/DDBJ databases">
        <title>Rethinking Asexuality: The Enigmatic Case of Functional Sexual Genes in Lepraria (Stereocaulaceae).</title>
        <authorList>
            <person name="Doellman M."/>
            <person name="Sun Y."/>
            <person name="Barcenas-Pena A."/>
            <person name="Lumbsch H.T."/>
            <person name="Grewe F."/>
        </authorList>
    </citation>
    <scope>NUCLEOTIDE SEQUENCE [LARGE SCALE GENOMIC DNA]</scope>
    <source>
        <strain evidence="2 3">Mercado 3170</strain>
    </source>
</reference>
<dbReference type="EMBL" id="JBEFKJ010000047">
    <property type="protein sequence ID" value="KAL2036935.1"/>
    <property type="molecule type" value="Genomic_DNA"/>
</dbReference>